<dbReference type="Gene3D" id="2.120.10.70">
    <property type="entry name" value="Fucose-specific lectin"/>
    <property type="match status" value="1"/>
</dbReference>
<sequence length="485" mass="52881">MPAATSSLPGPHDKAAYVYRQDDGPEVVRNDFPELAGDDGLQVVESHNEKEVFTVEKGSIANPTARSTIIGRLTNRKGVSKRCLLLSALVILAILITAILGGVLGSNAARARDTSPASSSSPATTSPSATTPSAPESPATTSSTVAVPLDTSSVLASASWHNMDNEEDQSFVAYQRPDGSFQVSRYVKPFISDDGFWAPPHSIRPENTPKSQSGLAIGQLFMNQSSYLDMTFISRSNTLDGALFDTSAQWNDLELRQERELRKEVPGNSRLAAFGIMMVFQENDGTLTLRRRYGNDARWNTEMVSENITDAMSGTNLAIVPLSANYTEVYNERALGVFYQNQSGRLVARAHGERGSPANSWPSNFPEIELAPGGPFAAFSVRRASDFRNDLVNTFILYESTSSAMTMLWTDDGEVWRSSTPEGLAGANPGTSIACTSPDTLDEEDYWTLGAASAMTRCYFFEDHSLVKVQLSGREWVNKERVRIV</sequence>
<feature type="region of interest" description="Disordered" evidence="1">
    <location>
        <begin position="110"/>
        <end position="145"/>
    </location>
</feature>
<keyword evidence="2" id="KW-0812">Transmembrane</keyword>
<accession>A0A8K0SVB9</accession>
<dbReference type="SUPFAM" id="SSF89372">
    <property type="entry name" value="Fucose-specific lectin"/>
    <property type="match status" value="1"/>
</dbReference>
<dbReference type="OrthoDB" id="3800077at2759"/>
<feature type="transmembrane region" description="Helical" evidence="2">
    <location>
        <begin position="83"/>
        <end position="104"/>
    </location>
</feature>
<evidence type="ECO:0000313" key="4">
    <source>
        <dbReference type="Proteomes" id="UP000813444"/>
    </source>
</evidence>
<gene>
    <name evidence="3" type="ORF">B0I35DRAFT_434413</name>
</gene>
<dbReference type="EMBL" id="JAGPNK010000008">
    <property type="protein sequence ID" value="KAH7317021.1"/>
    <property type="molecule type" value="Genomic_DNA"/>
</dbReference>
<dbReference type="Proteomes" id="UP000813444">
    <property type="component" value="Unassembled WGS sequence"/>
</dbReference>
<reference evidence="3" key="1">
    <citation type="journal article" date="2021" name="Nat. Commun.">
        <title>Genetic determinants of endophytism in the Arabidopsis root mycobiome.</title>
        <authorList>
            <person name="Mesny F."/>
            <person name="Miyauchi S."/>
            <person name="Thiergart T."/>
            <person name="Pickel B."/>
            <person name="Atanasova L."/>
            <person name="Karlsson M."/>
            <person name="Huettel B."/>
            <person name="Barry K.W."/>
            <person name="Haridas S."/>
            <person name="Chen C."/>
            <person name="Bauer D."/>
            <person name="Andreopoulos W."/>
            <person name="Pangilinan J."/>
            <person name="LaButti K."/>
            <person name="Riley R."/>
            <person name="Lipzen A."/>
            <person name="Clum A."/>
            <person name="Drula E."/>
            <person name="Henrissat B."/>
            <person name="Kohler A."/>
            <person name="Grigoriev I.V."/>
            <person name="Martin F.M."/>
            <person name="Hacquard S."/>
        </authorList>
    </citation>
    <scope>NUCLEOTIDE SEQUENCE</scope>
    <source>
        <strain evidence="3">MPI-CAGE-CH-0235</strain>
    </source>
</reference>
<proteinExistence type="predicted"/>
<protein>
    <recommendedName>
        <fullName evidence="5">Fucose-specific lectin</fullName>
    </recommendedName>
</protein>
<evidence type="ECO:0000313" key="3">
    <source>
        <dbReference type="EMBL" id="KAH7317021.1"/>
    </source>
</evidence>
<organism evidence="3 4">
    <name type="scientific">Stachybotrys elegans</name>
    <dbReference type="NCBI Taxonomy" id="80388"/>
    <lineage>
        <taxon>Eukaryota</taxon>
        <taxon>Fungi</taxon>
        <taxon>Dikarya</taxon>
        <taxon>Ascomycota</taxon>
        <taxon>Pezizomycotina</taxon>
        <taxon>Sordariomycetes</taxon>
        <taxon>Hypocreomycetidae</taxon>
        <taxon>Hypocreales</taxon>
        <taxon>Stachybotryaceae</taxon>
        <taxon>Stachybotrys</taxon>
    </lineage>
</organism>
<keyword evidence="2" id="KW-0472">Membrane</keyword>
<evidence type="ECO:0000256" key="1">
    <source>
        <dbReference type="SAM" id="MobiDB-lite"/>
    </source>
</evidence>
<evidence type="ECO:0000256" key="2">
    <source>
        <dbReference type="SAM" id="Phobius"/>
    </source>
</evidence>
<dbReference type="AlphaFoldDB" id="A0A8K0SVB9"/>
<feature type="compositionally biased region" description="Low complexity" evidence="1">
    <location>
        <begin position="114"/>
        <end position="144"/>
    </location>
</feature>
<name>A0A8K0SVB9_9HYPO</name>
<keyword evidence="4" id="KW-1185">Reference proteome</keyword>
<comment type="caution">
    <text evidence="3">The sequence shown here is derived from an EMBL/GenBank/DDBJ whole genome shotgun (WGS) entry which is preliminary data.</text>
</comment>
<keyword evidence="2" id="KW-1133">Transmembrane helix</keyword>
<evidence type="ECO:0008006" key="5">
    <source>
        <dbReference type="Google" id="ProtNLM"/>
    </source>
</evidence>